<dbReference type="AlphaFoldDB" id="A0A149USG0"/>
<dbReference type="PATRIC" id="fig|178900.6.peg.3081"/>
<evidence type="ECO:0000313" key="2">
    <source>
        <dbReference type="Proteomes" id="UP000075312"/>
    </source>
</evidence>
<organism evidence="1 2">
    <name type="scientific">Acetobacter cerevisiae</name>
    <dbReference type="NCBI Taxonomy" id="178900"/>
    <lineage>
        <taxon>Bacteria</taxon>
        <taxon>Pseudomonadati</taxon>
        <taxon>Pseudomonadota</taxon>
        <taxon>Alphaproteobacteria</taxon>
        <taxon>Acetobacterales</taxon>
        <taxon>Acetobacteraceae</taxon>
        <taxon>Acetobacter</taxon>
    </lineage>
</organism>
<dbReference type="RefSeq" id="WP_062143554.1">
    <property type="nucleotide sequence ID" value="NZ_LHZY01000044.1"/>
</dbReference>
<comment type="caution">
    <text evidence="1">The sequence shown here is derived from an EMBL/GenBank/DDBJ whole genome shotgun (WGS) entry which is preliminary data.</text>
</comment>
<evidence type="ECO:0000313" key="1">
    <source>
        <dbReference type="EMBL" id="KXV70920.1"/>
    </source>
</evidence>
<proteinExistence type="predicted"/>
<dbReference type="Proteomes" id="UP000075312">
    <property type="component" value="Unassembled WGS sequence"/>
</dbReference>
<name>A0A149USG0_9PROT</name>
<sequence length="90" mass="10125">MTGHITYPLDTEAKITRRMAELNQDCQCLLSQADYLDKMAANYSAIGRPDSAATWRWLADSMRREANFSTKRADVLQAALNQILGEKKCA</sequence>
<protein>
    <submittedName>
        <fullName evidence="1">Uncharacterized protein</fullName>
    </submittedName>
</protein>
<gene>
    <name evidence="1" type="ORF">AD952_11270</name>
</gene>
<accession>A0A149USG0</accession>
<reference evidence="1 2" key="1">
    <citation type="submission" date="2015-06" db="EMBL/GenBank/DDBJ databases">
        <title>Improved classification and identification of acetic acid bacteria using matrix-assisted laser desorption/ionization time-of-flight mass spectrometry; Gluconobacter nephelii and Gluconobacter uchimurae are later heterotypic synonyms of Gluconobacter japonicus and Gluconobacter oxydans, respectively.</title>
        <authorList>
            <person name="Li L."/>
            <person name="Cleenwerck I."/>
            <person name="De Vuyst L."/>
            <person name="Vandamme P."/>
        </authorList>
    </citation>
    <scope>NUCLEOTIDE SEQUENCE [LARGE SCALE GENOMIC DNA]</scope>
    <source>
        <strain evidence="1 2">LMG 1608</strain>
    </source>
</reference>
<dbReference type="EMBL" id="LHZY01000044">
    <property type="protein sequence ID" value="KXV70920.1"/>
    <property type="molecule type" value="Genomic_DNA"/>
</dbReference>